<organism evidence="1 2">
    <name type="scientific">Bonamia ostreae</name>
    <dbReference type="NCBI Taxonomy" id="126728"/>
    <lineage>
        <taxon>Eukaryota</taxon>
        <taxon>Sar</taxon>
        <taxon>Rhizaria</taxon>
        <taxon>Endomyxa</taxon>
        <taxon>Ascetosporea</taxon>
        <taxon>Haplosporida</taxon>
        <taxon>Bonamia</taxon>
    </lineage>
</organism>
<sequence>MKIFNINKSNNLVLDDDEFSQNGFSQNNRLSDKILVTNKFCEISNIFFYPILNEINENFSNKTSKLNGNLATQTLISLWKMIELCENKSKKEKMIFDLIGAILTFVNNYEKSKNKQREAFFKGILFVLLKITNSGNFSFLVKKFEKSIFYKLIYFVENIAKSVISEDSVIQAAFTVSLNLKNMSDRLNLLF</sequence>
<protein>
    <submittedName>
        <fullName evidence="1">Uncharacterized protein</fullName>
    </submittedName>
</protein>
<reference evidence="1 2" key="1">
    <citation type="journal article" date="2024" name="BMC Biol.">
        <title>Comparative genomics of Ascetosporea gives new insight into the evolutionary basis for animal parasitism in Rhizaria.</title>
        <authorList>
            <person name="Hiltunen Thoren M."/>
            <person name="Onut-Brannstrom I."/>
            <person name="Alfjorden A."/>
            <person name="Peckova H."/>
            <person name="Swords F."/>
            <person name="Hooper C."/>
            <person name="Holzer A.S."/>
            <person name="Bass D."/>
            <person name="Burki F."/>
        </authorList>
    </citation>
    <scope>NUCLEOTIDE SEQUENCE [LARGE SCALE GENOMIC DNA]</scope>
    <source>
        <strain evidence="1">20-A016</strain>
    </source>
</reference>
<evidence type="ECO:0000313" key="2">
    <source>
        <dbReference type="Proteomes" id="UP001439008"/>
    </source>
</evidence>
<dbReference type="Proteomes" id="UP001439008">
    <property type="component" value="Unassembled WGS sequence"/>
</dbReference>
<keyword evidence="2" id="KW-1185">Reference proteome</keyword>
<dbReference type="EMBL" id="JBDODL010002648">
    <property type="protein sequence ID" value="MES1922356.1"/>
    <property type="molecule type" value="Genomic_DNA"/>
</dbReference>
<proteinExistence type="predicted"/>
<accession>A0ABV2ARQ6</accession>
<comment type="caution">
    <text evidence="1">The sequence shown here is derived from an EMBL/GenBank/DDBJ whole genome shotgun (WGS) entry which is preliminary data.</text>
</comment>
<gene>
    <name evidence="1" type="ORF">MHBO_003862</name>
</gene>
<evidence type="ECO:0000313" key="1">
    <source>
        <dbReference type="EMBL" id="MES1922356.1"/>
    </source>
</evidence>
<name>A0ABV2ARQ6_9EUKA</name>